<comment type="similarity">
    <text evidence="2 8">Belongs to the peptidase A24 family.</text>
</comment>
<name>A0A1H3K637_9FIRM</name>
<feature type="transmembrane region" description="Helical" evidence="10">
    <location>
        <begin position="225"/>
        <end position="248"/>
    </location>
</feature>
<feature type="transmembrane region" description="Helical" evidence="10">
    <location>
        <begin position="118"/>
        <end position="137"/>
    </location>
</feature>
<evidence type="ECO:0000256" key="4">
    <source>
        <dbReference type="ARBA" id="ARBA00022519"/>
    </source>
</evidence>
<proteinExistence type="inferred from homology"/>
<dbReference type="InterPro" id="IPR010627">
    <property type="entry name" value="Prepilin_pept_A24_N"/>
</dbReference>
<feature type="transmembrane region" description="Helical" evidence="10">
    <location>
        <begin position="6"/>
        <end position="23"/>
    </location>
</feature>
<dbReference type="STRING" id="415015.SAMN05660462_00150"/>
<dbReference type="PANTHER" id="PTHR30487:SF0">
    <property type="entry name" value="PREPILIN LEADER PEPTIDASE_N-METHYLTRANSFERASE-RELATED"/>
    <property type="match status" value="1"/>
</dbReference>
<evidence type="ECO:0000256" key="3">
    <source>
        <dbReference type="ARBA" id="ARBA00022475"/>
    </source>
</evidence>
<dbReference type="EC" id="3.4.23.43" evidence="9"/>
<evidence type="ECO:0000256" key="7">
    <source>
        <dbReference type="ARBA" id="ARBA00023136"/>
    </source>
</evidence>
<evidence type="ECO:0000256" key="1">
    <source>
        <dbReference type="ARBA" id="ARBA00004429"/>
    </source>
</evidence>
<dbReference type="GO" id="GO:0005886">
    <property type="term" value="C:plasma membrane"/>
    <property type="evidence" value="ECO:0007669"/>
    <property type="project" value="UniProtKB-SubCell"/>
</dbReference>
<evidence type="ECO:0000256" key="6">
    <source>
        <dbReference type="ARBA" id="ARBA00022989"/>
    </source>
</evidence>
<dbReference type="EC" id="2.1.1.-" evidence="9"/>
<gene>
    <name evidence="13" type="ORF">SAMN05660462_00150</name>
</gene>
<evidence type="ECO:0000313" key="13">
    <source>
        <dbReference type="EMBL" id="SDY47646.1"/>
    </source>
</evidence>
<evidence type="ECO:0000259" key="11">
    <source>
        <dbReference type="Pfam" id="PF01478"/>
    </source>
</evidence>
<dbReference type="RefSeq" id="WP_091725859.1">
    <property type="nucleotide sequence ID" value="NZ_FNQE01000001.1"/>
</dbReference>
<dbReference type="GO" id="GO:0032259">
    <property type="term" value="P:methylation"/>
    <property type="evidence" value="ECO:0007669"/>
    <property type="project" value="UniProtKB-KW"/>
</dbReference>
<protein>
    <recommendedName>
        <fullName evidence="9">Prepilin leader peptidase/N-methyltransferase</fullName>
        <ecNumber evidence="9">2.1.1.-</ecNumber>
        <ecNumber evidence="9">3.4.23.43</ecNumber>
    </recommendedName>
</protein>
<dbReference type="GO" id="GO:0008168">
    <property type="term" value="F:methyltransferase activity"/>
    <property type="evidence" value="ECO:0007669"/>
    <property type="project" value="UniProtKB-KW"/>
</dbReference>
<keyword evidence="5 9" id="KW-0812">Transmembrane</keyword>
<reference evidence="13 14" key="1">
    <citation type="submission" date="2016-10" db="EMBL/GenBank/DDBJ databases">
        <authorList>
            <person name="de Groot N.N."/>
        </authorList>
    </citation>
    <scope>NUCLEOTIDE SEQUENCE [LARGE SCALE GENOMIC DNA]</scope>
    <source>
        <strain evidence="13 14">DSM 21650</strain>
    </source>
</reference>
<dbReference type="Pfam" id="PF01478">
    <property type="entry name" value="Peptidase_A24"/>
    <property type="match status" value="1"/>
</dbReference>
<keyword evidence="9" id="KW-0511">Multifunctional enzyme</keyword>
<dbReference type="GO" id="GO:0006465">
    <property type="term" value="P:signal peptide processing"/>
    <property type="evidence" value="ECO:0007669"/>
    <property type="project" value="TreeGrafter"/>
</dbReference>
<evidence type="ECO:0000259" key="12">
    <source>
        <dbReference type="Pfam" id="PF06750"/>
    </source>
</evidence>
<dbReference type="Pfam" id="PF06750">
    <property type="entry name" value="A24_N_bact"/>
    <property type="match status" value="1"/>
</dbReference>
<evidence type="ECO:0000256" key="2">
    <source>
        <dbReference type="ARBA" id="ARBA00005801"/>
    </source>
</evidence>
<dbReference type="AlphaFoldDB" id="A0A1H3K637"/>
<keyword evidence="9" id="KW-0378">Hydrolase</keyword>
<feature type="transmembrane region" description="Helical" evidence="10">
    <location>
        <begin position="81"/>
        <end position="112"/>
    </location>
</feature>
<evidence type="ECO:0000256" key="5">
    <source>
        <dbReference type="ARBA" id="ARBA00022692"/>
    </source>
</evidence>
<evidence type="ECO:0000256" key="10">
    <source>
        <dbReference type="SAM" id="Phobius"/>
    </source>
</evidence>
<dbReference type="GO" id="GO:0004190">
    <property type="term" value="F:aspartic-type endopeptidase activity"/>
    <property type="evidence" value="ECO:0007669"/>
    <property type="project" value="UniProtKB-EC"/>
</dbReference>
<keyword evidence="9" id="KW-0645">Protease</keyword>
<dbReference type="OrthoDB" id="9789291at2"/>
<feature type="domain" description="Prepilin peptidase A24 N-terminal" evidence="12">
    <location>
        <begin position="7"/>
        <end position="90"/>
    </location>
</feature>
<feature type="domain" description="Prepilin type IV endopeptidase peptidase" evidence="11">
    <location>
        <begin position="101"/>
        <end position="209"/>
    </location>
</feature>
<dbReference type="PRINTS" id="PR00864">
    <property type="entry name" value="PREPILNPTASE"/>
</dbReference>
<dbReference type="Proteomes" id="UP000198625">
    <property type="component" value="Unassembled WGS sequence"/>
</dbReference>
<dbReference type="PANTHER" id="PTHR30487">
    <property type="entry name" value="TYPE 4 PREPILIN-LIKE PROTEINS LEADER PEPTIDE-PROCESSING ENZYME"/>
    <property type="match status" value="1"/>
</dbReference>
<feature type="transmembrane region" description="Helical" evidence="10">
    <location>
        <begin position="149"/>
        <end position="168"/>
    </location>
</feature>
<dbReference type="EMBL" id="FNQE01000001">
    <property type="protein sequence ID" value="SDY47646.1"/>
    <property type="molecule type" value="Genomic_DNA"/>
</dbReference>
<comment type="function">
    <text evidence="9">Plays an essential role in type IV pili and type II pseudopili formation by proteolytically removing the leader sequence from substrate proteins and subsequently monomethylating the alpha-amino group of the newly exposed N-terminal phenylalanine.</text>
</comment>
<keyword evidence="6 10" id="KW-1133">Transmembrane helix</keyword>
<keyword evidence="3" id="KW-1003">Cell membrane</keyword>
<evidence type="ECO:0000313" key="14">
    <source>
        <dbReference type="Proteomes" id="UP000198625"/>
    </source>
</evidence>
<keyword evidence="9" id="KW-0808">Transferase</keyword>
<dbReference type="InterPro" id="IPR050882">
    <property type="entry name" value="Prepilin_peptidase/N-MTase"/>
</dbReference>
<keyword evidence="7 10" id="KW-0472">Membrane</keyword>
<evidence type="ECO:0000256" key="8">
    <source>
        <dbReference type="RuleBase" id="RU003793"/>
    </source>
</evidence>
<evidence type="ECO:0000256" key="9">
    <source>
        <dbReference type="RuleBase" id="RU003794"/>
    </source>
</evidence>
<keyword evidence="9" id="KW-0489">Methyltransferase</keyword>
<sequence length="253" mass="28373">MYILIFIFGAIIGSFLNVCIYRIPREESIAYPPSHCPKCSTSLKWVDLIPILSFLIQKGKCRYCGEKISPQYPAIELLNAIIYLIIYIKFGFTLEFFFYSIFFSILIIIANIDLQHMIIPDILIALILGTAAIYKLISYFKYGESLDLLNSIGGLLLSSLLFIVIIIISKGGMGGGDVKLIGSLGFIIGIKNIFLTIFLSFILGAIISIVLLILKIKGKKDPIPFGPFIILSFFTIVFLGEQLISWYIEVFLI</sequence>
<keyword evidence="14" id="KW-1185">Reference proteome</keyword>
<comment type="catalytic activity">
    <reaction evidence="9">
        <text>Typically cleaves a -Gly-|-Phe- bond to release an N-terminal, basic peptide of 5-8 residues from type IV prepilin, and then N-methylates the new N-terminal amino group, the methyl donor being S-adenosyl-L-methionine.</text>
        <dbReference type="EC" id="3.4.23.43"/>
    </reaction>
</comment>
<dbReference type="InterPro" id="IPR000045">
    <property type="entry name" value="Prepilin_IV_endopep_pep"/>
</dbReference>
<feature type="transmembrane region" description="Helical" evidence="10">
    <location>
        <begin position="180"/>
        <end position="213"/>
    </location>
</feature>
<comment type="subcellular location">
    <subcellularLocation>
        <location evidence="1">Cell inner membrane</location>
        <topology evidence="1">Multi-pass membrane protein</topology>
    </subcellularLocation>
    <subcellularLocation>
        <location evidence="9">Cell membrane</location>
        <topology evidence="9">Multi-pass membrane protein</topology>
    </subcellularLocation>
</comment>
<dbReference type="InterPro" id="IPR014032">
    <property type="entry name" value="Peptidase_A24A_bac"/>
</dbReference>
<organism evidence="13 14">
    <name type="scientific">Proteiniborus ethanoligenes</name>
    <dbReference type="NCBI Taxonomy" id="415015"/>
    <lineage>
        <taxon>Bacteria</taxon>
        <taxon>Bacillati</taxon>
        <taxon>Bacillota</taxon>
        <taxon>Clostridia</taxon>
        <taxon>Eubacteriales</taxon>
        <taxon>Proteiniborus</taxon>
    </lineage>
</organism>
<dbReference type="Gene3D" id="1.20.120.1220">
    <property type="match status" value="1"/>
</dbReference>
<keyword evidence="4" id="KW-0997">Cell inner membrane</keyword>
<accession>A0A1H3K637</accession>